<protein>
    <submittedName>
        <fullName evidence="1">Uncharacterized protein</fullName>
    </submittedName>
</protein>
<dbReference type="AlphaFoldDB" id="A0A1G2U2Q6"/>
<evidence type="ECO:0000313" key="1">
    <source>
        <dbReference type="EMBL" id="OHB03170.1"/>
    </source>
</evidence>
<dbReference type="Proteomes" id="UP000176800">
    <property type="component" value="Unassembled WGS sequence"/>
</dbReference>
<comment type="caution">
    <text evidence="1">The sequence shown here is derived from an EMBL/GenBank/DDBJ whole genome shotgun (WGS) entry which is preliminary data.</text>
</comment>
<dbReference type="EMBL" id="MHWE01000022">
    <property type="protein sequence ID" value="OHB03170.1"/>
    <property type="molecule type" value="Genomic_DNA"/>
</dbReference>
<sequence length="79" mass="9053">MEKGERPPAEDPYLISLRETGQCRIPFRGEGQENETFVDLIDQVGEYSNQLANQLGVKIISHGCWEEDLGHHLFVRIIE</sequence>
<evidence type="ECO:0000313" key="2">
    <source>
        <dbReference type="Proteomes" id="UP000176800"/>
    </source>
</evidence>
<name>A0A1G2U2Q6_9BACT</name>
<reference evidence="1 2" key="1">
    <citation type="journal article" date="2016" name="Nat. Commun.">
        <title>Thousands of microbial genomes shed light on interconnected biogeochemical processes in an aquifer system.</title>
        <authorList>
            <person name="Anantharaman K."/>
            <person name="Brown C.T."/>
            <person name="Hug L.A."/>
            <person name="Sharon I."/>
            <person name="Castelle C.J."/>
            <person name="Probst A.J."/>
            <person name="Thomas B.C."/>
            <person name="Singh A."/>
            <person name="Wilkins M.J."/>
            <person name="Karaoz U."/>
            <person name="Brodie E.L."/>
            <person name="Williams K.H."/>
            <person name="Hubbard S.S."/>
            <person name="Banfield J.F."/>
        </authorList>
    </citation>
    <scope>NUCLEOTIDE SEQUENCE [LARGE SCALE GENOMIC DNA]</scope>
</reference>
<gene>
    <name evidence="1" type="ORF">A3B14_02460</name>
</gene>
<organism evidence="1 2">
    <name type="scientific">Candidatus Zambryskibacteria bacterium RIFCSPLOWO2_01_FULL_45_21</name>
    <dbReference type="NCBI Taxonomy" id="1802761"/>
    <lineage>
        <taxon>Bacteria</taxon>
        <taxon>Candidatus Zambryskiibacteriota</taxon>
    </lineage>
</organism>
<accession>A0A1G2U2Q6</accession>
<proteinExistence type="predicted"/>